<organism evidence="1">
    <name type="scientific">Pongo abelii</name>
    <name type="common">Sumatran orangutan</name>
    <name type="synonym">Pongo pygmaeus abelii</name>
    <dbReference type="NCBI Taxonomy" id="9601"/>
    <lineage>
        <taxon>Eukaryota</taxon>
        <taxon>Metazoa</taxon>
        <taxon>Chordata</taxon>
        <taxon>Craniata</taxon>
        <taxon>Vertebrata</taxon>
        <taxon>Euteleostomi</taxon>
        <taxon>Mammalia</taxon>
        <taxon>Eutheria</taxon>
        <taxon>Euarchontoglires</taxon>
        <taxon>Primates</taxon>
        <taxon>Haplorrhini</taxon>
        <taxon>Catarrhini</taxon>
        <taxon>Hominidae</taxon>
        <taxon>Pongo</taxon>
    </lineage>
</organism>
<name>A0A2J8SQV3_PONAB</name>
<feature type="non-terminal residue" evidence="1">
    <location>
        <position position="1"/>
    </location>
</feature>
<reference evidence="1" key="1">
    <citation type="submission" date="2017-12" db="EMBL/GenBank/DDBJ databases">
        <title>High-resolution comparative analysis of great ape genomes.</title>
        <authorList>
            <person name="Pollen A."/>
            <person name="Hastie A."/>
            <person name="Hormozdiari F."/>
            <person name="Dougherty M."/>
            <person name="Liu R."/>
            <person name="Chaisson M."/>
            <person name="Hoppe E."/>
            <person name="Hill C."/>
            <person name="Pang A."/>
            <person name="Hillier L."/>
            <person name="Baker C."/>
            <person name="Armstrong J."/>
            <person name="Shendure J."/>
            <person name="Paten B."/>
            <person name="Wilson R."/>
            <person name="Chao H."/>
            <person name="Schneider V."/>
            <person name="Ventura M."/>
            <person name="Kronenberg Z."/>
            <person name="Murali S."/>
            <person name="Gordon D."/>
            <person name="Cantsilieris S."/>
            <person name="Munson K."/>
            <person name="Nelson B."/>
            <person name="Raja A."/>
            <person name="Underwood J."/>
            <person name="Diekhans M."/>
            <person name="Fiddes I."/>
            <person name="Haussler D."/>
            <person name="Eichler E."/>
        </authorList>
    </citation>
    <scope>NUCLEOTIDE SEQUENCE [LARGE SCALE GENOMIC DNA]</scope>
    <source>
        <strain evidence="1">Susie</strain>
    </source>
</reference>
<proteinExistence type="predicted"/>
<dbReference type="EMBL" id="NDHI03003554">
    <property type="protein sequence ID" value="PNJ23154.1"/>
    <property type="molecule type" value="Genomic_DNA"/>
</dbReference>
<sequence>ANLAAFMIQEEYVDQVSGLSDKKMRTPRLRRSIFPKVTKLVTEPGF</sequence>
<evidence type="ECO:0000313" key="1">
    <source>
        <dbReference type="EMBL" id="PNJ23154.1"/>
    </source>
</evidence>
<comment type="caution">
    <text evidence="1">The sequence shown here is derived from an EMBL/GenBank/DDBJ whole genome shotgun (WGS) entry which is preliminary data.</text>
</comment>
<dbReference type="AlphaFoldDB" id="A0A2J8SQV3"/>
<feature type="non-terminal residue" evidence="1">
    <location>
        <position position="46"/>
    </location>
</feature>
<protein>
    <submittedName>
        <fullName evidence="1">GRIN2B isoform 8</fullName>
    </submittedName>
</protein>
<gene>
    <name evidence="1" type="ORF">CR201_G0041075</name>
</gene>
<accession>A0A2J8SQV3</accession>